<feature type="repeat" description="RCC1" evidence="7">
    <location>
        <begin position="106"/>
        <end position="158"/>
    </location>
</feature>
<evidence type="ECO:0000256" key="3">
    <source>
        <dbReference type="ARBA" id="ARBA00022679"/>
    </source>
</evidence>
<dbReference type="PROSITE" id="PS50012">
    <property type="entry name" value="RCC1_3"/>
    <property type="match status" value="3"/>
</dbReference>
<evidence type="ECO:0000256" key="5">
    <source>
        <dbReference type="ARBA" id="ARBA00022786"/>
    </source>
</evidence>
<feature type="repeat" description="RCC1" evidence="7">
    <location>
        <begin position="51"/>
        <end position="105"/>
    </location>
</feature>
<evidence type="ECO:0000256" key="6">
    <source>
        <dbReference type="PROSITE-ProRule" id="PRU00104"/>
    </source>
</evidence>
<evidence type="ECO:0000256" key="2">
    <source>
        <dbReference type="ARBA" id="ARBA00022490"/>
    </source>
</evidence>
<organism evidence="9 10">
    <name type="scientific">Ditylenchus destructor</name>
    <dbReference type="NCBI Taxonomy" id="166010"/>
    <lineage>
        <taxon>Eukaryota</taxon>
        <taxon>Metazoa</taxon>
        <taxon>Ecdysozoa</taxon>
        <taxon>Nematoda</taxon>
        <taxon>Chromadorea</taxon>
        <taxon>Rhabditida</taxon>
        <taxon>Tylenchina</taxon>
        <taxon>Tylenchomorpha</taxon>
        <taxon>Sphaerularioidea</taxon>
        <taxon>Anguinidae</taxon>
        <taxon>Anguininae</taxon>
        <taxon>Ditylenchus</taxon>
    </lineage>
</organism>
<dbReference type="InterPro" id="IPR051709">
    <property type="entry name" value="Ub-ligase/GTPase-reg"/>
</dbReference>
<keyword evidence="10" id="KW-1185">Reference proteome</keyword>
<dbReference type="Pfam" id="PF13540">
    <property type="entry name" value="RCC1_2"/>
    <property type="match status" value="1"/>
</dbReference>
<protein>
    <submittedName>
        <fullName evidence="9">HECT-domain (Ubiquitin-transferase) domain-containing protein</fullName>
    </submittedName>
</protein>
<dbReference type="SUPFAM" id="SSF56204">
    <property type="entry name" value="Hect, E3 ligase catalytic domain"/>
    <property type="match status" value="1"/>
</dbReference>
<dbReference type="Pfam" id="PF00632">
    <property type="entry name" value="HECT"/>
    <property type="match status" value="1"/>
</dbReference>
<evidence type="ECO:0000256" key="4">
    <source>
        <dbReference type="ARBA" id="ARBA00022737"/>
    </source>
</evidence>
<dbReference type="GO" id="GO:0006511">
    <property type="term" value="P:ubiquitin-dependent protein catabolic process"/>
    <property type="evidence" value="ECO:0007669"/>
    <property type="project" value="TreeGrafter"/>
</dbReference>
<dbReference type="InterPro" id="IPR009091">
    <property type="entry name" value="RCC1/BLIP-II"/>
</dbReference>
<dbReference type="SMART" id="SM00119">
    <property type="entry name" value="HECTc"/>
    <property type="match status" value="1"/>
</dbReference>
<sequence>MALTESNHVVVWGHLSDPVNGRLQEVDLLSATPISQIYAGGNHFAVLTLGGRLLCWGSNEFGQICVDSNKIKFVSNPTGCFTNIGTDTICDVSCGTNHTAVCTTAGRVLAAGANSFGQLGTGKRFPAEFVPQSISDLLGTRVSQVACGRCHTLALTEHGHVYSFGLNSSGQAGVPTAPNYVISPKRLDIPAAVSKIVASWDQSVAICDRRNEKIERPRHPRSIQYQEFKAIHEKAIETGDKMDVIGLIESVFSAIGCINASFVRRNRRSCYGHDLKMDDVMAFFNLIAESSDAAQFHDIIIESLKMTSFSDVYLSLFNTERNSFTIEQLRFFIILPWFQPMVNPTNTAFVKDVLTPFVNILEKALHFARKTLTAWWSLLETRHFNRIVQCLTSHIQRLFERNSTDHSAFIPGLSILQVLCEINKVVNRVPYDKFYLHCLNRKVDIQKDYVEWYIANSKTEFFWSNYPFLMNAEVKSAILETDSQLRMRIAITESHGQINVLRMMHGFPPQDPFLTYKIRRDHIVQDTYQYLQSTIANNPVDINRPLRIEFEGEEAEDRGGVRKEFFMLLFNELLQNTYGMFIEDEESHYVWFSGVAGDSDSYKMVGLLVGLAIYNGVQVNLPFPVALYKYLLEQPITLDDFCQLHPSEGRSLETLMEYENDDIEEVFDLDFTCSVTVFGHVETVELKQDGTNIKVNKNNRAEFVQLYIDMKMTKGLNGEIGIQMKSFGIGLKHVLNPSILRLFQPCELMEMVIGNENYDWEAFRRLTQYKGDYYANHEVILTFWKVFGELSEEQKKKFLLFLMGTDRVPLRGMSEIVMTIQPQDESRFPVAHTCFNLLDLPKITDVNEMRRRLLISLEHSEGFSLA</sequence>
<feature type="active site" description="Glycyl thioester intermediate" evidence="6">
    <location>
        <position position="834"/>
    </location>
</feature>
<dbReference type="PRINTS" id="PR00633">
    <property type="entry name" value="RCCNDNSATION"/>
</dbReference>
<dbReference type="Gene3D" id="3.90.1750.10">
    <property type="entry name" value="Hect, E3 ligase catalytic domains"/>
    <property type="match status" value="1"/>
</dbReference>
<dbReference type="GO" id="GO:0005737">
    <property type="term" value="C:cytoplasm"/>
    <property type="evidence" value="ECO:0007669"/>
    <property type="project" value="UniProtKB-SubCell"/>
</dbReference>
<dbReference type="EMBL" id="JAKKPZ010000029">
    <property type="protein sequence ID" value="KAI1709747.1"/>
    <property type="molecule type" value="Genomic_DNA"/>
</dbReference>
<dbReference type="Gene3D" id="3.30.2160.10">
    <property type="entry name" value="Hect, E3 ligase catalytic domain"/>
    <property type="match status" value="1"/>
</dbReference>
<proteinExistence type="predicted"/>
<evidence type="ECO:0000256" key="1">
    <source>
        <dbReference type="ARBA" id="ARBA00004496"/>
    </source>
</evidence>
<evidence type="ECO:0000259" key="8">
    <source>
        <dbReference type="PROSITE" id="PS50237"/>
    </source>
</evidence>
<comment type="caution">
    <text evidence="9">The sequence shown here is derived from an EMBL/GenBank/DDBJ whole genome shotgun (WGS) entry which is preliminary data.</text>
</comment>
<dbReference type="GO" id="GO:0016567">
    <property type="term" value="P:protein ubiquitination"/>
    <property type="evidence" value="ECO:0007669"/>
    <property type="project" value="TreeGrafter"/>
</dbReference>
<dbReference type="PROSITE" id="PS00626">
    <property type="entry name" value="RCC1_2"/>
    <property type="match status" value="1"/>
</dbReference>
<dbReference type="InterPro" id="IPR000408">
    <property type="entry name" value="Reg_chr_condens"/>
</dbReference>
<keyword evidence="2" id="KW-0963">Cytoplasm</keyword>
<dbReference type="FunFam" id="3.30.2160.10:FF:000004">
    <property type="entry name" value="probable E3 ubiquitin-protein ligase HERC4 isoform X1"/>
    <property type="match status" value="1"/>
</dbReference>
<dbReference type="SUPFAM" id="SSF50985">
    <property type="entry name" value="RCC1/BLIP-II"/>
    <property type="match status" value="1"/>
</dbReference>
<dbReference type="CDD" id="cd00078">
    <property type="entry name" value="HECTc"/>
    <property type="match status" value="1"/>
</dbReference>
<dbReference type="PANTHER" id="PTHR45622:SF76">
    <property type="entry name" value="HECT AND RLD DOMAIN CONTAINING E3 UBIQUITIN LIGASE 4, ISOFORM C"/>
    <property type="match status" value="1"/>
</dbReference>
<dbReference type="AlphaFoldDB" id="A0AAD4N360"/>
<dbReference type="Gene3D" id="2.130.10.30">
    <property type="entry name" value="Regulator of chromosome condensation 1/beta-lactamase-inhibitor protein II"/>
    <property type="match status" value="1"/>
</dbReference>
<name>A0AAD4N360_9BILA</name>
<feature type="domain" description="HECT" evidence="8">
    <location>
        <begin position="538"/>
        <end position="866"/>
    </location>
</feature>
<feature type="repeat" description="RCC1" evidence="7">
    <location>
        <begin position="159"/>
        <end position="209"/>
    </location>
</feature>
<keyword evidence="5 6" id="KW-0833">Ubl conjugation pathway</keyword>
<dbReference type="InterPro" id="IPR035983">
    <property type="entry name" value="Hect_E3_ubiquitin_ligase"/>
</dbReference>
<dbReference type="Gene3D" id="3.30.2410.10">
    <property type="entry name" value="Hect, E3 ligase catalytic domain"/>
    <property type="match status" value="1"/>
</dbReference>
<accession>A0AAD4N360</accession>
<dbReference type="PANTHER" id="PTHR45622">
    <property type="entry name" value="UBIQUITIN-PROTEIN LIGASE E3A-RELATED"/>
    <property type="match status" value="1"/>
</dbReference>
<dbReference type="Proteomes" id="UP001201812">
    <property type="component" value="Unassembled WGS sequence"/>
</dbReference>
<gene>
    <name evidence="9" type="ORF">DdX_11140</name>
</gene>
<dbReference type="InterPro" id="IPR000569">
    <property type="entry name" value="HECT_dom"/>
</dbReference>
<evidence type="ECO:0000313" key="10">
    <source>
        <dbReference type="Proteomes" id="UP001201812"/>
    </source>
</evidence>
<dbReference type="GO" id="GO:0061630">
    <property type="term" value="F:ubiquitin protein ligase activity"/>
    <property type="evidence" value="ECO:0007669"/>
    <property type="project" value="TreeGrafter"/>
</dbReference>
<comment type="subcellular location">
    <subcellularLocation>
        <location evidence="1">Cytoplasm</location>
    </subcellularLocation>
</comment>
<keyword evidence="4" id="KW-0677">Repeat</keyword>
<dbReference type="PROSITE" id="PS50237">
    <property type="entry name" value="HECT"/>
    <property type="match status" value="1"/>
</dbReference>
<evidence type="ECO:0000256" key="7">
    <source>
        <dbReference type="PROSITE-ProRule" id="PRU00235"/>
    </source>
</evidence>
<reference evidence="9" key="1">
    <citation type="submission" date="2022-01" db="EMBL/GenBank/DDBJ databases">
        <title>Genome Sequence Resource for Two Populations of Ditylenchus destructor, the Migratory Endoparasitic Phytonematode.</title>
        <authorList>
            <person name="Zhang H."/>
            <person name="Lin R."/>
            <person name="Xie B."/>
        </authorList>
    </citation>
    <scope>NUCLEOTIDE SEQUENCE</scope>
    <source>
        <strain evidence="9">BazhouSP</strain>
    </source>
</reference>
<keyword evidence="3" id="KW-0808">Transferase</keyword>
<dbReference type="Pfam" id="PF00415">
    <property type="entry name" value="RCC1"/>
    <property type="match status" value="1"/>
</dbReference>
<evidence type="ECO:0000313" key="9">
    <source>
        <dbReference type="EMBL" id="KAI1709747.1"/>
    </source>
</evidence>
<dbReference type="FunFam" id="3.30.2410.10:FF:000003">
    <property type="entry name" value="probable E3 ubiquitin-protein ligase HERC4 isoform X1"/>
    <property type="match status" value="1"/>
</dbReference>